<name>A0A2I2EZT7_ASPCN</name>
<reference evidence="3 4" key="1">
    <citation type="submission" date="2017-12" db="EMBL/GenBank/DDBJ databases">
        <authorList>
            <consortium name="DOE Joint Genome Institute"/>
            <person name="Haridas S."/>
            <person name="Kjaerbolling I."/>
            <person name="Vesth T.C."/>
            <person name="Frisvad J.C."/>
            <person name="Nybo J.L."/>
            <person name="Theobald S."/>
            <person name="Kuo A."/>
            <person name="Bowyer P."/>
            <person name="Matsuda Y."/>
            <person name="Mondo S."/>
            <person name="Lyhne E.K."/>
            <person name="Kogle M.E."/>
            <person name="Clum A."/>
            <person name="Lipzen A."/>
            <person name="Salamov A."/>
            <person name="Ngan C.Y."/>
            <person name="Daum C."/>
            <person name="Chiniquy J."/>
            <person name="Barry K."/>
            <person name="LaButti K."/>
            <person name="Simmons B.A."/>
            <person name="Magnuson J.K."/>
            <person name="Mortensen U.H."/>
            <person name="Larsen T.O."/>
            <person name="Grigoriev I.V."/>
            <person name="Baker S.E."/>
            <person name="Andersen M.R."/>
            <person name="Nordberg H.P."/>
            <person name="Cantor M.N."/>
            <person name="Hua S.X."/>
        </authorList>
    </citation>
    <scope>NUCLEOTIDE SEQUENCE [LARGE SCALE GENOMIC DNA]</scope>
    <source>
        <strain evidence="3 4">CBS 102.13</strain>
    </source>
</reference>
<organism evidence="3 4">
    <name type="scientific">Aspergillus candidus</name>
    <dbReference type="NCBI Taxonomy" id="41067"/>
    <lineage>
        <taxon>Eukaryota</taxon>
        <taxon>Fungi</taxon>
        <taxon>Dikarya</taxon>
        <taxon>Ascomycota</taxon>
        <taxon>Pezizomycotina</taxon>
        <taxon>Eurotiomycetes</taxon>
        <taxon>Eurotiomycetidae</taxon>
        <taxon>Eurotiales</taxon>
        <taxon>Aspergillaceae</taxon>
        <taxon>Aspergillus</taxon>
        <taxon>Aspergillus subgen. Circumdati</taxon>
    </lineage>
</organism>
<sequence length="172" mass="19687">MEFRGLWEEAYEKLRKDEGKLIEKYEKYLLASKNNDQSEKTGEHWAQVRFEIRDLADQKIKEIGDKQVLLRVGGEMEVAKAAGRDVAQRIVHGIMRTKDVISAAIVNEPHAALVWAGVLVVLPVLLNLVLQDEKAIQGLNTISELVIRCHYMEESLFKYVRISTRESLMLIP</sequence>
<dbReference type="RefSeq" id="XP_024667892.1">
    <property type="nucleotide sequence ID" value="XM_024817011.1"/>
</dbReference>
<dbReference type="InterPro" id="IPR031359">
    <property type="entry name" value="NACHT_N"/>
</dbReference>
<keyword evidence="1" id="KW-1133">Transmembrane helix</keyword>
<accession>A0A2I2EZT7</accession>
<keyword evidence="1" id="KW-0472">Membrane</keyword>
<dbReference type="Proteomes" id="UP000234585">
    <property type="component" value="Unassembled WGS sequence"/>
</dbReference>
<evidence type="ECO:0000313" key="3">
    <source>
        <dbReference type="EMBL" id="PLB33880.1"/>
    </source>
</evidence>
<dbReference type="AlphaFoldDB" id="A0A2I2EZT7"/>
<gene>
    <name evidence="3" type="ORF">BDW47DRAFT_129569</name>
</gene>
<dbReference type="Pfam" id="PF17100">
    <property type="entry name" value="NACHT_N"/>
    <property type="match status" value="1"/>
</dbReference>
<evidence type="ECO:0000259" key="2">
    <source>
        <dbReference type="Pfam" id="PF17100"/>
    </source>
</evidence>
<dbReference type="EMBL" id="KZ559192">
    <property type="protein sequence ID" value="PLB33880.1"/>
    <property type="molecule type" value="Genomic_DNA"/>
</dbReference>
<feature type="domain" description="NWD NACHT-NTPase N-terminal" evidence="2">
    <location>
        <begin position="6"/>
        <end position="143"/>
    </location>
</feature>
<protein>
    <recommendedName>
        <fullName evidence="2">NWD NACHT-NTPase N-terminal domain-containing protein</fullName>
    </recommendedName>
</protein>
<feature type="transmembrane region" description="Helical" evidence="1">
    <location>
        <begin position="112"/>
        <end position="130"/>
    </location>
</feature>
<dbReference type="STRING" id="41067.A0A2I2EZT7"/>
<proteinExistence type="predicted"/>
<evidence type="ECO:0000313" key="4">
    <source>
        <dbReference type="Proteomes" id="UP000234585"/>
    </source>
</evidence>
<keyword evidence="1" id="KW-0812">Transmembrane</keyword>
<evidence type="ECO:0000256" key="1">
    <source>
        <dbReference type="SAM" id="Phobius"/>
    </source>
</evidence>
<keyword evidence="4" id="KW-1185">Reference proteome</keyword>
<dbReference type="GeneID" id="36524171"/>